<dbReference type="InterPro" id="IPR012317">
    <property type="entry name" value="Poly(ADP-ribose)pol_cat_dom"/>
</dbReference>
<dbReference type="Gene3D" id="3.40.220.10">
    <property type="entry name" value="Leucine Aminopeptidase, subunit E, domain 1"/>
    <property type="match status" value="1"/>
</dbReference>
<dbReference type="GO" id="GO:0003676">
    <property type="term" value="F:nucleic acid binding"/>
    <property type="evidence" value="ECO:0007669"/>
    <property type="project" value="InterPro"/>
</dbReference>
<dbReference type="InterPro" id="IPR012677">
    <property type="entry name" value="Nucleotide-bd_a/b_plait_sf"/>
</dbReference>
<protein>
    <recommendedName>
        <fullName evidence="6">Poly [ADP-ribose] polymerase</fullName>
        <shortName evidence="6">PARP</shortName>
        <ecNumber evidence="6">2.4.2.-</ecNumber>
    </recommendedName>
</protein>
<dbReference type="eggNOG" id="KOG2633">
    <property type="taxonomic scope" value="Eukaryota"/>
</dbReference>
<comment type="subcellular location">
    <subcellularLocation>
        <location evidence="1">Nucleus</location>
    </subcellularLocation>
</comment>
<dbReference type="OrthoDB" id="6133115at2759"/>
<dbReference type="PANTHER" id="PTHR14453:SF67">
    <property type="entry name" value="POLY [ADP-RIBOSE] POLYMERASE"/>
    <property type="match status" value="1"/>
</dbReference>
<dbReference type="RefSeq" id="XP_002114684.1">
    <property type="nucleotide sequence ID" value="XM_002114648.1"/>
</dbReference>
<dbReference type="GO" id="GO:0003714">
    <property type="term" value="F:transcription corepressor activity"/>
    <property type="evidence" value="ECO:0000318"/>
    <property type="project" value="GO_Central"/>
</dbReference>
<keyword evidence="5" id="KW-0539">Nucleus</keyword>
<evidence type="ECO:0000256" key="2">
    <source>
        <dbReference type="ARBA" id="ARBA00022676"/>
    </source>
</evidence>
<dbReference type="EC" id="2.4.2.-" evidence="6"/>
<feature type="domain" description="PARP catalytic" evidence="7">
    <location>
        <begin position="1279"/>
        <end position="1477"/>
    </location>
</feature>
<sequence length="1477" mass="169137">MVSFGSEETTIYACGIEQRVTKKFKQRVRNLCNNVGITITRYTCDKRKSWNLAELTVDSKDDAVMLMCHLKNVKCGNSRFGLRMFWPAEMGQKKRKKLNAMVRKFMTALNRNEYGCFYHKDIEEKKVMINKMIDNSQFLKVSAEVIISNVPESMHQMELFHLASQAGIVTSLKMIESDKARVVYPRQSDAVIALLCLDKFEILSNQPIHLKILHSAQFESLYDEVFRLRNILKKERRNSDFISLQQDDMLSHEETDLSSDQLKFANQRGNDLLESEMAENRSSHKFDRMAENIKETNIFNGMKYGDIVDDEDMIKKENILPQEVCFLIQQVNLEQKLRDKGYKVSFKFTNCDRGSKLTVYMIRGTQYYIHYTLSNFSNVVDGRGSLSDQLCDYFAQYTEMREFMNQKLRDDDIYAGVFKKSGSTYASIVALDVETHQRANEILQEIFCTRSVTFASENLLLLDDKDEYLSKIRDGLAFRDKVHFKVKADNCRENRVITVTGPRKITHDALSILSMLVKDYGLVNLSFKVTPPSILEYLQIYRKENIQKLENEYKCHIEMAKALVNTVSRSKITKNITIQCAECYKTVIRQKLNSMIGGFVTEREDWISQYSKIGRFITSSQNIIELDGLRTEMPCVLIITRNGSYSVYSVNEGKLKLNYQKKEKSENVPNKPIQLETESVNLPEATKSPTMPAIQNNDYELKVNNVTIRILKGELEKIGKSVDAIVNSVDHDSFDHGKIASSLSNIGGNSYLKECRNQLGDLGIDSIGCTSGHYFGCKSVYHILFLSSDRSLLWLSNRLRDCLMEINNDSLESIAIPAIGTGQAGLNANKVAQEMMRVSIEFAVHNTGSLRKINFVIYPTDVEIHKAFKNALKSSVPLATELLYQNEQIEEIIKPIGIKKTDFEDKNRLLFSAQCLIDEKPICINVYHGNLNGLKADAIMDMTALCSKHSKVDSLSDTLRITDTEHTSETLQILPISGSDCKTYQVCLYGCLAGFSSILTHMNANGEKSVNIPLLNIEMNSGHIKNLIDFIETFIAEHQSLDMSINCINFVIGYDDRAEEIASWMQRKLKSKAVQFNWQTSCDSSIRALGINIFYIAQSKEAITRVKSKIEESSHTWTCRKLTSKEFFSHIDENRWQQLVLQYWSEYNTILVNENQGKVVSIYGFEKDIADTISAIHEQSKIYFQEKALEEVKVFTADSARWSVKVGRFRRLFEPKLSYEIEKNYKNYVKDNSKIIFRIDSETKTINLDSMKVTHINGVEYPIKKLSIKESKLRHDIPIPRNWEYQNKHEIKDGYFQIVNVTNQREIDEISKLLGLRGFTVRNLRRIQNWNLYRKYQTRKAEVTAAVKRYKPGADVEKRLFHGTAASKVDVICKNGFDRDYSGTSCGSKHGTGSYFGVKAEYSKLFGKVLLLVRVLTGIYVKSSVTDKPNLSMIPGSKGERAHSVVDHESNPSLYVISNDNSAYPEYIIYVQSNTYL</sequence>
<dbReference type="SUPFAM" id="SSF56399">
    <property type="entry name" value="ADP-ribosylation"/>
    <property type="match status" value="1"/>
</dbReference>
<dbReference type="PANTHER" id="PTHR14453">
    <property type="entry name" value="PARP/ZINC FINGER CCCH TYPE DOMAIN CONTAINING PROTEIN"/>
    <property type="match status" value="1"/>
</dbReference>
<gene>
    <name evidence="9" type="ORF">TRIADDRAFT_58764</name>
</gene>
<dbReference type="PROSITE" id="PS51059">
    <property type="entry name" value="PARP_CATALYTIC"/>
    <property type="match status" value="1"/>
</dbReference>
<dbReference type="SUPFAM" id="SSF52949">
    <property type="entry name" value="Macro domain-like"/>
    <property type="match status" value="1"/>
</dbReference>
<evidence type="ECO:0000256" key="1">
    <source>
        <dbReference type="ARBA" id="ARBA00004123"/>
    </source>
</evidence>
<keyword evidence="2 6" id="KW-0328">Glycosyltransferase</keyword>
<dbReference type="CDD" id="cd00590">
    <property type="entry name" value="RRM_SF"/>
    <property type="match status" value="1"/>
</dbReference>
<dbReference type="InterPro" id="IPR002589">
    <property type="entry name" value="Macro_dom"/>
</dbReference>
<dbReference type="KEGG" id="tad:TRIADDRAFT_58764"/>
<keyword evidence="4 6" id="KW-0520">NAD</keyword>
<dbReference type="HOGENOM" id="CLU_259230_0_0_1"/>
<dbReference type="EMBL" id="DS985248">
    <property type="protein sequence ID" value="EDV22818.1"/>
    <property type="molecule type" value="Genomic_DNA"/>
</dbReference>
<evidence type="ECO:0000259" key="7">
    <source>
        <dbReference type="PROSITE" id="PS51059"/>
    </source>
</evidence>
<organism evidence="9 10">
    <name type="scientific">Trichoplax adhaerens</name>
    <name type="common">Trichoplax reptans</name>
    <dbReference type="NCBI Taxonomy" id="10228"/>
    <lineage>
        <taxon>Eukaryota</taxon>
        <taxon>Metazoa</taxon>
        <taxon>Placozoa</taxon>
        <taxon>Uniplacotomia</taxon>
        <taxon>Trichoplacea</taxon>
        <taxon>Trichoplacidae</taxon>
        <taxon>Trichoplax</taxon>
    </lineage>
</organism>
<proteinExistence type="predicted"/>
<evidence type="ECO:0000256" key="6">
    <source>
        <dbReference type="RuleBase" id="RU362114"/>
    </source>
</evidence>
<dbReference type="Proteomes" id="UP000009022">
    <property type="component" value="Unassembled WGS sequence"/>
</dbReference>
<reference evidence="9 10" key="1">
    <citation type="journal article" date="2008" name="Nature">
        <title>The Trichoplax genome and the nature of placozoans.</title>
        <authorList>
            <person name="Srivastava M."/>
            <person name="Begovic E."/>
            <person name="Chapman J."/>
            <person name="Putnam N.H."/>
            <person name="Hellsten U."/>
            <person name="Kawashima T."/>
            <person name="Kuo A."/>
            <person name="Mitros T."/>
            <person name="Salamov A."/>
            <person name="Carpenter M.L."/>
            <person name="Signorovitch A.Y."/>
            <person name="Moreno M.A."/>
            <person name="Kamm K."/>
            <person name="Grimwood J."/>
            <person name="Schmutz J."/>
            <person name="Shapiro H."/>
            <person name="Grigoriev I.V."/>
            <person name="Buss L.W."/>
            <person name="Schierwater B."/>
            <person name="Dellaporta S.L."/>
            <person name="Rokhsar D.S."/>
        </authorList>
    </citation>
    <scope>NUCLEOTIDE SEQUENCE [LARGE SCALE GENOMIC DNA]</scope>
    <source>
        <strain evidence="9 10">Grell-BS-1999</strain>
    </source>
</reference>
<dbReference type="InterPro" id="IPR043472">
    <property type="entry name" value="Macro_dom-like"/>
</dbReference>
<dbReference type="GO" id="GO:0005634">
    <property type="term" value="C:nucleus"/>
    <property type="evidence" value="ECO:0000318"/>
    <property type="project" value="GO_Central"/>
</dbReference>
<keyword evidence="3 6" id="KW-0808">Transferase</keyword>
<evidence type="ECO:0000256" key="5">
    <source>
        <dbReference type="ARBA" id="ARBA00023242"/>
    </source>
</evidence>
<evidence type="ECO:0000313" key="10">
    <source>
        <dbReference type="Proteomes" id="UP000009022"/>
    </source>
</evidence>
<dbReference type="Gene3D" id="3.90.228.10">
    <property type="match status" value="1"/>
</dbReference>
<dbReference type="InParanoid" id="B3S3L3"/>
<dbReference type="Pfam" id="PF01661">
    <property type="entry name" value="Macro"/>
    <property type="match status" value="1"/>
</dbReference>
<dbReference type="GO" id="GO:0003950">
    <property type="term" value="F:NAD+ poly-ADP-ribosyltransferase activity"/>
    <property type="evidence" value="ECO:0007669"/>
    <property type="project" value="UniProtKB-UniRule"/>
</dbReference>
<dbReference type="GO" id="GO:0010629">
    <property type="term" value="P:negative regulation of gene expression"/>
    <property type="evidence" value="ECO:0000318"/>
    <property type="project" value="GO_Central"/>
</dbReference>
<evidence type="ECO:0000259" key="8">
    <source>
        <dbReference type="PROSITE" id="PS51154"/>
    </source>
</evidence>
<dbReference type="PROSITE" id="PS51154">
    <property type="entry name" value="MACRO"/>
    <property type="match status" value="1"/>
</dbReference>
<accession>B3S3L3</accession>
<dbReference type="PhylomeDB" id="B3S3L3"/>
<evidence type="ECO:0000313" key="9">
    <source>
        <dbReference type="EMBL" id="EDV22818.1"/>
    </source>
</evidence>
<dbReference type="Gene3D" id="3.30.70.330">
    <property type="match status" value="1"/>
</dbReference>
<evidence type="ECO:0000256" key="3">
    <source>
        <dbReference type="ARBA" id="ARBA00022679"/>
    </source>
</evidence>
<dbReference type="InterPro" id="IPR035979">
    <property type="entry name" value="RBD_domain_sf"/>
</dbReference>
<dbReference type="InterPro" id="IPR052056">
    <property type="entry name" value="Mono-ARTD/PARP"/>
</dbReference>
<dbReference type="GO" id="GO:0005737">
    <property type="term" value="C:cytoplasm"/>
    <property type="evidence" value="ECO:0000318"/>
    <property type="project" value="GO_Central"/>
</dbReference>
<dbReference type="Pfam" id="PF00644">
    <property type="entry name" value="PARP"/>
    <property type="match status" value="1"/>
</dbReference>
<keyword evidence="10" id="KW-1185">Reference proteome</keyword>
<dbReference type="CTD" id="6755897"/>
<dbReference type="GeneID" id="6755897"/>
<feature type="domain" description="Macro" evidence="8">
    <location>
        <begin position="695"/>
        <end position="876"/>
    </location>
</feature>
<evidence type="ECO:0000256" key="4">
    <source>
        <dbReference type="ARBA" id="ARBA00023027"/>
    </source>
</evidence>
<dbReference type="SUPFAM" id="SSF54928">
    <property type="entry name" value="RNA-binding domain, RBD"/>
    <property type="match status" value="1"/>
</dbReference>
<name>B3S3L3_TRIAD</name>